<feature type="compositionally biased region" description="Polar residues" evidence="1">
    <location>
        <begin position="1"/>
        <end position="27"/>
    </location>
</feature>
<dbReference type="Proteomes" id="UP000290809">
    <property type="component" value="Unassembled WGS sequence"/>
</dbReference>
<dbReference type="PANTHER" id="PTHR45638">
    <property type="entry name" value="CYCLIC NUCLEOTIDE-GATED CATION CHANNEL SUBUNIT A"/>
    <property type="match status" value="1"/>
</dbReference>
<feature type="compositionally biased region" description="Low complexity" evidence="1">
    <location>
        <begin position="33"/>
        <end position="57"/>
    </location>
</feature>
<dbReference type="STRING" id="6184.A0A430QSZ3"/>
<dbReference type="GO" id="GO:0005886">
    <property type="term" value="C:plasma membrane"/>
    <property type="evidence" value="ECO:0007669"/>
    <property type="project" value="TreeGrafter"/>
</dbReference>
<keyword evidence="3" id="KW-1185">Reference proteome</keyword>
<feature type="region of interest" description="Disordered" evidence="1">
    <location>
        <begin position="1"/>
        <end position="58"/>
    </location>
</feature>
<reference evidence="2 3" key="1">
    <citation type="journal article" date="2019" name="PLoS Pathog.">
        <title>Genome sequence of the bovine parasite Schistosoma bovis Tanzania.</title>
        <authorList>
            <person name="Oey H."/>
            <person name="Zakrzewski M."/>
            <person name="Gobert G."/>
            <person name="Gravermann K."/>
            <person name="Stoye J."/>
            <person name="Jones M."/>
            <person name="Mcmanus D."/>
            <person name="Krause L."/>
        </authorList>
    </citation>
    <scope>NUCLEOTIDE SEQUENCE [LARGE SCALE GENOMIC DNA]</scope>
    <source>
        <strain evidence="2 3">TAN1997</strain>
    </source>
</reference>
<accession>A0A430QSZ3</accession>
<protein>
    <recommendedName>
        <fullName evidence="4">Potassium channel domain-containing protein</fullName>
    </recommendedName>
</protein>
<gene>
    <name evidence="2" type="ORF">DC041_0003190</name>
</gene>
<name>A0A430QSZ3_SCHBO</name>
<feature type="non-terminal residue" evidence="2">
    <location>
        <position position="186"/>
    </location>
</feature>
<dbReference type="EMBL" id="QMKO01001181">
    <property type="protein sequence ID" value="RTG90825.1"/>
    <property type="molecule type" value="Genomic_DNA"/>
</dbReference>
<dbReference type="SUPFAM" id="SSF81324">
    <property type="entry name" value="Voltage-gated potassium channels"/>
    <property type="match status" value="1"/>
</dbReference>
<sequence length="186" mass="20193">MTSLTQSPTSGTTIIDGSRTNIPNLSATHTNHHTTNINNSHRNNNNQNINHTSNRSNLSENVINNGSSLLLGSNHSLSNIDNATIFSTATSASVKLTNTDVGSLITMSPNKIQLTPDHHDGYEYLHAFYWSMLSLFPVGGFPTPKCPIAYFYLICEGVIGMFLMATVLGHVSNIVTNVSAAQKEFQ</sequence>
<evidence type="ECO:0000313" key="3">
    <source>
        <dbReference type="Proteomes" id="UP000290809"/>
    </source>
</evidence>
<dbReference type="GO" id="GO:0044877">
    <property type="term" value="F:protein-containing complex binding"/>
    <property type="evidence" value="ECO:0007669"/>
    <property type="project" value="TreeGrafter"/>
</dbReference>
<dbReference type="AlphaFoldDB" id="A0A430QSZ3"/>
<dbReference type="PANTHER" id="PTHR45638:SF4">
    <property type="entry name" value="CYCLIC NUCLEOTIDE-BINDING DOMAIN-CONTAINING PROTEIN"/>
    <property type="match status" value="1"/>
</dbReference>
<proteinExistence type="predicted"/>
<dbReference type="GO" id="GO:0005222">
    <property type="term" value="F:intracellularly cAMP-activated cation channel activity"/>
    <property type="evidence" value="ECO:0007669"/>
    <property type="project" value="TreeGrafter"/>
</dbReference>
<evidence type="ECO:0000313" key="2">
    <source>
        <dbReference type="EMBL" id="RTG90825.1"/>
    </source>
</evidence>
<organism evidence="2 3">
    <name type="scientific">Schistosoma bovis</name>
    <name type="common">Blood fluke</name>
    <dbReference type="NCBI Taxonomy" id="6184"/>
    <lineage>
        <taxon>Eukaryota</taxon>
        <taxon>Metazoa</taxon>
        <taxon>Spiralia</taxon>
        <taxon>Lophotrochozoa</taxon>
        <taxon>Platyhelminthes</taxon>
        <taxon>Trematoda</taxon>
        <taxon>Digenea</taxon>
        <taxon>Strigeidida</taxon>
        <taxon>Schistosomatoidea</taxon>
        <taxon>Schistosomatidae</taxon>
        <taxon>Schistosoma</taxon>
    </lineage>
</organism>
<dbReference type="InterPro" id="IPR050866">
    <property type="entry name" value="CNG_cation_channel"/>
</dbReference>
<evidence type="ECO:0008006" key="4">
    <source>
        <dbReference type="Google" id="ProtNLM"/>
    </source>
</evidence>
<evidence type="ECO:0000256" key="1">
    <source>
        <dbReference type="SAM" id="MobiDB-lite"/>
    </source>
</evidence>
<comment type="caution">
    <text evidence="2">The sequence shown here is derived from an EMBL/GenBank/DDBJ whole genome shotgun (WGS) entry which is preliminary data.</text>
</comment>
<dbReference type="Gene3D" id="1.10.287.70">
    <property type="match status" value="1"/>
</dbReference>
<dbReference type="GO" id="GO:0017071">
    <property type="term" value="C:intracellular cyclic nucleotide activated cation channel complex"/>
    <property type="evidence" value="ECO:0007669"/>
    <property type="project" value="TreeGrafter"/>
</dbReference>
<dbReference type="GO" id="GO:0030553">
    <property type="term" value="F:cGMP binding"/>
    <property type="evidence" value="ECO:0007669"/>
    <property type="project" value="TreeGrafter"/>
</dbReference>
<dbReference type="GO" id="GO:0005223">
    <property type="term" value="F:intracellularly cGMP-activated cation channel activity"/>
    <property type="evidence" value="ECO:0007669"/>
    <property type="project" value="TreeGrafter"/>
</dbReference>